<dbReference type="OrthoDB" id="9782855at2"/>
<dbReference type="Pfam" id="PF13489">
    <property type="entry name" value="Methyltransf_23"/>
    <property type="match status" value="1"/>
</dbReference>
<dbReference type="GO" id="GO:0032259">
    <property type="term" value="P:methylation"/>
    <property type="evidence" value="ECO:0007669"/>
    <property type="project" value="UniProtKB-KW"/>
</dbReference>
<dbReference type="InterPro" id="IPR013691">
    <property type="entry name" value="MeTrfase_14"/>
</dbReference>
<reference evidence="2 3" key="1">
    <citation type="journal article" date="2012" name="Stand. Genomic Sci.">
        <title>Complete genome sequence of the aerobic, heterotroph Marinithermus hydrothermalis type strain (T1(T)) from a deep-sea hydrothermal vent chimney.</title>
        <authorList>
            <person name="Copeland A."/>
            <person name="Gu W."/>
            <person name="Yasawong M."/>
            <person name="Lapidus A."/>
            <person name="Lucas S."/>
            <person name="Deshpande S."/>
            <person name="Pagani I."/>
            <person name="Tapia R."/>
            <person name="Cheng J.F."/>
            <person name="Goodwin L.A."/>
            <person name="Pitluck S."/>
            <person name="Liolios K."/>
            <person name="Ivanova N."/>
            <person name="Mavromatis K."/>
            <person name="Mikhailova N."/>
            <person name="Pati A."/>
            <person name="Chen A."/>
            <person name="Palaniappan K."/>
            <person name="Land M."/>
            <person name="Pan C."/>
            <person name="Brambilla E.M."/>
            <person name="Rohde M."/>
            <person name="Tindall B.J."/>
            <person name="Sikorski J."/>
            <person name="Goker M."/>
            <person name="Detter J.C."/>
            <person name="Bristow J."/>
            <person name="Eisen J.A."/>
            <person name="Markowitz V."/>
            <person name="Hugenholtz P."/>
            <person name="Kyrpides N.C."/>
            <person name="Klenk H.P."/>
            <person name="Woyke T."/>
        </authorList>
    </citation>
    <scope>NUCLEOTIDE SEQUENCE [LARGE SCALE GENOMIC DNA]</scope>
    <source>
        <strain evidence="3">DSM 14884 / JCM 11576 / T1</strain>
    </source>
</reference>
<dbReference type="GO" id="GO:0008168">
    <property type="term" value="F:methyltransferase activity"/>
    <property type="evidence" value="ECO:0007669"/>
    <property type="project" value="UniProtKB-KW"/>
</dbReference>
<dbReference type="AlphaFoldDB" id="F2NM22"/>
<dbReference type="Proteomes" id="UP000007030">
    <property type="component" value="Chromosome"/>
</dbReference>
<dbReference type="STRING" id="869210.Marky_0742"/>
<feature type="domain" description="C-methyltransferase" evidence="1">
    <location>
        <begin position="268"/>
        <end position="369"/>
    </location>
</feature>
<evidence type="ECO:0000313" key="2">
    <source>
        <dbReference type="EMBL" id="AEB11492.1"/>
    </source>
</evidence>
<keyword evidence="3" id="KW-1185">Reference proteome</keyword>
<gene>
    <name evidence="2" type="ordered locus">Marky_0742</name>
</gene>
<sequence length="379" mass="41592">MTAPCPACRAGALEVFFEARDVPVYANVQWPTAEAARAAARGDLVLGFCGRCGMIYNLAFDSARLEYDEAYENSLHFSPTFARFAEELARGLVERYGVRGKTVLEIGCGKGEFLSRLVELGDNRGIGIDPSCPGVEDPRVRVIPAYFSADRIDATPDLIVLRHVLEHVPDPHALLAEMRRVARPGTVVYIEVPNALFTLEDLGIWDLIYEHCAYYTPVALEGLVRRAGFSPRTVYAHYGGQFLSVEAVRNGGGARLEGEGAGLAPLVRAFAGRYREKIAYWRDTLERWGAEGRRVALWGAGSKGVTFLNLVGRERVCCAVDVNPRKQGKYVAGTGQEIVPPARLGALEVDTVLVMNPNYRYEIEETLAALGVQARTVLV</sequence>
<dbReference type="RefSeq" id="WP_013703544.1">
    <property type="nucleotide sequence ID" value="NC_015387.1"/>
</dbReference>
<accession>F2NM22</accession>
<evidence type="ECO:0000259" key="1">
    <source>
        <dbReference type="Pfam" id="PF08484"/>
    </source>
</evidence>
<dbReference type="InterPro" id="IPR029063">
    <property type="entry name" value="SAM-dependent_MTases_sf"/>
</dbReference>
<organism evidence="2 3">
    <name type="scientific">Marinithermus hydrothermalis (strain DSM 14884 / JCM 11576 / T1)</name>
    <dbReference type="NCBI Taxonomy" id="869210"/>
    <lineage>
        <taxon>Bacteria</taxon>
        <taxon>Thermotogati</taxon>
        <taxon>Deinococcota</taxon>
        <taxon>Deinococci</taxon>
        <taxon>Thermales</taxon>
        <taxon>Thermaceae</taxon>
        <taxon>Marinithermus</taxon>
    </lineage>
</organism>
<dbReference type="KEGG" id="mhd:Marky_0742"/>
<dbReference type="Gene3D" id="3.40.50.720">
    <property type="entry name" value="NAD(P)-binding Rossmann-like Domain"/>
    <property type="match status" value="1"/>
</dbReference>
<dbReference type="CDD" id="cd02440">
    <property type="entry name" value="AdoMet_MTases"/>
    <property type="match status" value="1"/>
</dbReference>
<dbReference type="HOGENOM" id="CLU_050039_1_0_0"/>
<keyword evidence="2" id="KW-0489">Methyltransferase</keyword>
<dbReference type="Pfam" id="PF08484">
    <property type="entry name" value="Methyltransf_14"/>
    <property type="match status" value="1"/>
</dbReference>
<name>F2NM22_MARHT</name>
<proteinExistence type="predicted"/>
<protein>
    <submittedName>
        <fullName evidence="2">Methyltransferase type 11</fullName>
    </submittedName>
</protein>
<evidence type="ECO:0000313" key="3">
    <source>
        <dbReference type="Proteomes" id="UP000007030"/>
    </source>
</evidence>
<dbReference type="SUPFAM" id="SSF53335">
    <property type="entry name" value="S-adenosyl-L-methionine-dependent methyltransferases"/>
    <property type="match status" value="1"/>
</dbReference>
<dbReference type="PANTHER" id="PTHR43861">
    <property type="entry name" value="TRANS-ACONITATE 2-METHYLTRANSFERASE-RELATED"/>
    <property type="match status" value="1"/>
</dbReference>
<dbReference type="EMBL" id="CP002630">
    <property type="protein sequence ID" value="AEB11492.1"/>
    <property type="molecule type" value="Genomic_DNA"/>
</dbReference>
<dbReference type="eggNOG" id="COG2226">
    <property type="taxonomic scope" value="Bacteria"/>
</dbReference>
<keyword evidence="2" id="KW-0808">Transferase</keyword>
<dbReference type="Gene3D" id="3.40.50.150">
    <property type="entry name" value="Vaccinia Virus protein VP39"/>
    <property type="match status" value="1"/>
</dbReference>